<dbReference type="NCBIfam" id="TIGR01668">
    <property type="entry name" value="YqeG_hyp_ppase"/>
    <property type="match status" value="1"/>
</dbReference>
<organism evidence="3 4">
    <name type="scientific">Candidatus Onthocola gallistercoris</name>
    <dbReference type="NCBI Taxonomy" id="2840876"/>
    <lineage>
        <taxon>Bacteria</taxon>
        <taxon>Bacillati</taxon>
        <taxon>Bacillota</taxon>
        <taxon>Bacilli</taxon>
        <taxon>Candidatus Onthocola</taxon>
    </lineage>
</organism>
<dbReference type="InterPro" id="IPR036412">
    <property type="entry name" value="HAD-like_sf"/>
</dbReference>
<dbReference type="AlphaFoldDB" id="A0A9D1HF53"/>
<reference evidence="3" key="1">
    <citation type="submission" date="2020-10" db="EMBL/GenBank/DDBJ databases">
        <authorList>
            <person name="Gilroy R."/>
        </authorList>
    </citation>
    <scope>NUCLEOTIDE SEQUENCE</scope>
    <source>
        <strain evidence="3">CHK187-14744</strain>
    </source>
</reference>
<dbReference type="PANTHER" id="PTHR46470">
    <property type="entry name" value="N-ACYLNEURAMINATE-9-PHOSPHATASE"/>
    <property type="match status" value="1"/>
</dbReference>
<proteinExistence type="predicted"/>
<evidence type="ECO:0000256" key="1">
    <source>
        <dbReference type="ARBA" id="ARBA00022801"/>
    </source>
</evidence>
<dbReference type="SUPFAM" id="SSF56784">
    <property type="entry name" value="HAD-like"/>
    <property type="match status" value="1"/>
</dbReference>
<dbReference type="EMBL" id="DVLT01000014">
    <property type="protein sequence ID" value="HIU02063.1"/>
    <property type="molecule type" value="Genomic_DNA"/>
</dbReference>
<dbReference type="Gene3D" id="3.40.50.1000">
    <property type="entry name" value="HAD superfamily/HAD-like"/>
    <property type="match status" value="1"/>
</dbReference>
<dbReference type="Proteomes" id="UP000824164">
    <property type="component" value="Unassembled WGS sequence"/>
</dbReference>
<protein>
    <submittedName>
        <fullName evidence="3">YqeG family HAD IIIA-type phosphatase</fullName>
    </submittedName>
</protein>
<gene>
    <name evidence="3" type="ORF">IAB63_02285</name>
</gene>
<accession>A0A9D1HF53</accession>
<evidence type="ECO:0000256" key="2">
    <source>
        <dbReference type="ARBA" id="ARBA00022842"/>
    </source>
</evidence>
<keyword evidence="2" id="KW-0460">Magnesium</keyword>
<dbReference type="InterPro" id="IPR023214">
    <property type="entry name" value="HAD_sf"/>
</dbReference>
<name>A0A9D1HF53_9FIRM</name>
<dbReference type="Pfam" id="PF13242">
    <property type="entry name" value="Hydrolase_like"/>
    <property type="match status" value="1"/>
</dbReference>
<comment type="caution">
    <text evidence="3">The sequence shown here is derived from an EMBL/GenBank/DDBJ whole genome shotgun (WGS) entry which is preliminary data.</text>
</comment>
<dbReference type="InterPro" id="IPR010021">
    <property type="entry name" value="PGPP1/Gep4"/>
</dbReference>
<evidence type="ECO:0000313" key="3">
    <source>
        <dbReference type="EMBL" id="HIU02063.1"/>
    </source>
</evidence>
<dbReference type="InterPro" id="IPR051400">
    <property type="entry name" value="HAD-like_hydrolase"/>
</dbReference>
<evidence type="ECO:0000313" key="4">
    <source>
        <dbReference type="Proteomes" id="UP000824164"/>
    </source>
</evidence>
<dbReference type="GO" id="GO:0008962">
    <property type="term" value="F:phosphatidylglycerophosphatase activity"/>
    <property type="evidence" value="ECO:0007669"/>
    <property type="project" value="InterPro"/>
</dbReference>
<reference evidence="3" key="2">
    <citation type="journal article" date="2021" name="PeerJ">
        <title>Extensive microbial diversity within the chicken gut microbiome revealed by metagenomics and culture.</title>
        <authorList>
            <person name="Gilroy R."/>
            <person name="Ravi A."/>
            <person name="Getino M."/>
            <person name="Pursley I."/>
            <person name="Horton D.L."/>
            <person name="Alikhan N.F."/>
            <person name="Baker D."/>
            <person name="Gharbi K."/>
            <person name="Hall N."/>
            <person name="Watson M."/>
            <person name="Adriaenssens E.M."/>
            <person name="Foster-Nyarko E."/>
            <person name="Jarju S."/>
            <person name="Secka A."/>
            <person name="Antonio M."/>
            <person name="Oren A."/>
            <person name="Chaudhuri R.R."/>
            <person name="La Ragione R."/>
            <person name="Hildebrand F."/>
            <person name="Pallen M.J."/>
        </authorList>
    </citation>
    <scope>NUCLEOTIDE SEQUENCE</scope>
    <source>
        <strain evidence="3">CHK187-14744</strain>
    </source>
</reference>
<keyword evidence="1" id="KW-0378">Hydrolase</keyword>
<sequence>MMEKLYPDAWVRSAYDIPYERLYKKGYRGVLFDIDNTLVPHGAPADDRAKQLFERLYQTGYACGLISNNRGKRVDMFNEEIHAYTICNAKKPLRESFIKASALMGVPADKILFVGDQIFTDIWGARRSGMYSILVRPVNQKEVPQVLFKRPFEKVVLHFYKKHRAKQKKS</sequence>